<sequence>MRRDQIPGGWPPQQQQRWGPPQPQPADLGRRPSVYGVFRDGSSAGSAAQEAPPAPQRGAKEPMPSLAPRPAEEDARPTTSPVPGHPFLRDGQILVYPISFECHKCLNTGYKNGDPYHPCRGCWDQYAKPYTGALTYAPFSASSSSTHSQISLQRPLPRPSPAPASAPPTLGHVPGAFPLQRQQSVWRSGPAAPPPGSVTILRVAESSSTLAVCYADPWYAALLISFHTKNMIDMDGLEYAVDEAFAFPTRVDASGVRFLLETMPLSCAQKDGVTLHPQFRLLSREESDAALLARKSTDIVTNAGITFSQVSVQSTDVLKPTNEDRAFVHPFVHGTLFGVFDGHNGHEHVSNLSQPRDPFLLSMSSLPVWNT</sequence>
<dbReference type="GO" id="GO:0005737">
    <property type="term" value="C:cytoplasm"/>
    <property type="evidence" value="ECO:0007669"/>
    <property type="project" value="TreeGrafter"/>
</dbReference>
<dbReference type="Gene3D" id="3.60.40.10">
    <property type="entry name" value="PPM-type phosphatase domain"/>
    <property type="match status" value="1"/>
</dbReference>
<dbReference type="PANTHER" id="PTHR28031:SF1">
    <property type="entry name" value="PROLINE-RICH PROTEIN HUA1"/>
    <property type="match status" value="1"/>
</dbReference>
<dbReference type="InterPro" id="IPR036457">
    <property type="entry name" value="PPM-type-like_dom_sf"/>
</dbReference>
<dbReference type="AlphaFoldDB" id="A0A165F220"/>
<organism evidence="2 3">
    <name type="scientific">Exidia glandulosa HHB12029</name>
    <dbReference type="NCBI Taxonomy" id="1314781"/>
    <lineage>
        <taxon>Eukaryota</taxon>
        <taxon>Fungi</taxon>
        <taxon>Dikarya</taxon>
        <taxon>Basidiomycota</taxon>
        <taxon>Agaricomycotina</taxon>
        <taxon>Agaricomycetes</taxon>
        <taxon>Auriculariales</taxon>
        <taxon>Exidiaceae</taxon>
        <taxon>Exidia</taxon>
    </lineage>
</organism>
<name>A0A165F220_EXIGL</name>
<accession>A0A165F220</accession>
<evidence type="ECO:0008006" key="4">
    <source>
        <dbReference type="Google" id="ProtNLM"/>
    </source>
</evidence>
<protein>
    <recommendedName>
        <fullName evidence="4">PPM-type phosphatase domain-containing protein</fullName>
    </recommendedName>
</protein>
<proteinExistence type="predicted"/>
<dbReference type="InterPro" id="IPR038910">
    <property type="entry name" value="Hua1-like"/>
</dbReference>
<dbReference type="EMBL" id="KV426105">
    <property type="protein sequence ID" value="KZV88204.1"/>
    <property type="molecule type" value="Genomic_DNA"/>
</dbReference>
<dbReference type="InParanoid" id="A0A165F220"/>
<gene>
    <name evidence="2" type="ORF">EXIGLDRAFT_772914</name>
</gene>
<dbReference type="OrthoDB" id="2405700at2759"/>
<reference evidence="2 3" key="1">
    <citation type="journal article" date="2016" name="Mol. Biol. Evol.">
        <title>Comparative Genomics of Early-Diverging Mushroom-Forming Fungi Provides Insights into the Origins of Lignocellulose Decay Capabilities.</title>
        <authorList>
            <person name="Nagy L.G."/>
            <person name="Riley R."/>
            <person name="Tritt A."/>
            <person name="Adam C."/>
            <person name="Daum C."/>
            <person name="Floudas D."/>
            <person name="Sun H."/>
            <person name="Yadav J.S."/>
            <person name="Pangilinan J."/>
            <person name="Larsson K.H."/>
            <person name="Matsuura K."/>
            <person name="Barry K."/>
            <person name="Labutti K."/>
            <person name="Kuo R."/>
            <person name="Ohm R.A."/>
            <person name="Bhattacharya S.S."/>
            <person name="Shirouzu T."/>
            <person name="Yoshinaga Y."/>
            <person name="Martin F.M."/>
            <person name="Grigoriev I.V."/>
            <person name="Hibbett D.S."/>
        </authorList>
    </citation>
    <scope>NUCLEOTIDE SEQUENCE [LARGE SCALE GENOMIC DNA]</scope>
    <source>
        <strain evidence="2 3">HHB12029</strain>
    </source>
</reference>
<evidence type="ECO:0000313" key="3">
    <source>
        <dbReference type="Proteomes" id="UP000077266"/>
    </source>
</evidence>
<dbReference type="STRING" id="1314781.A0A165F220"/>
<feature type="region of interest" description="Disordered" evidence="1">
    <location>
        <begin position="1"/>
        <end position="86"/>
    </location>
</feature>
<dbReference type="Proteomes" id="UP000077266">
    <property type="component" value="Unassembled WGS sequence"/>
</dbReference>
<feature type="compositionally biased region" description="Low complexity" evidence="1">
    <location>
        <begin position="1"/>
        <end position="19"/>
    </location>
</feature>
<evidence type="ECO:0000256" key="1">
    <source>
        <dbReference type="SAM" id="MobiDB-lite"/>
    </source>
</evidence>
<dbReference type="SUPFAM" id="SSF81606">
    <property type="entry name" value="PP2C-like"/>
    <property type="match status" value="1"/>
</dbReference>
<evidence type="ECO:0000313" key="2">
    <source>
        <dbReference type="EMBL" id="KZV88204.1"/>
    </source>
</evidence>
<feature type="compositionally biased region" description="Pro residues" evidence="1">
    <location>
        <begin position="156"/>
        <end position="166"/>
    </location>
</feature>
<feature type="region of interest" description="Disordered" evidence="1">
    <location>
        <begin position="147"/>
        <end position="173"/>
    </location>
</feature>
<keyword evidence="3" id="KW-1185">Reference proteome</keyword>
<dbReference type="PANTHER" id="PTHR28031">
    <property type="entry name" value="PROLINE-RICH PROTEIN HUA1"/>
    <property type="match status" value="1"/>
</dbReference>